<gene>
    <name evidence="6" type="primary">P2RY8_1</name>
    <name evidence="6" type="ORF">P7K49_037953</name>
</gene>
<dbReference type="SUPFAM" id="SSF81321">
    <property type="entry name" value="Family A G protein-coupled receptor-like"/>
    <property type="match status" value="1"/>
</dbReference>
<dbReference type="PANTHER" id="PTHR24232:SF25">
    <property type="entry name" value="P2Y PURINOCEPTOR 8"/>
    <property type="match status" value="1"/>
</dbReference>
<keyword evidence="3" id="KW-0675">Receptor</keyword>
<evidence type="ECO:0000256" key="2">
    <source>
        <dbReference type="ARBA" id="ARBA00023040"/>
    </source>
</evidence>
<name>A0ABQ9TER1_SAGOE</name>
<evidence type="ECO:0000256" key="3">
    <source>
        <dbReference type="ARBA" id="ARBA00023170"/>
    </source>
</evidence>
<evidence type="ECO:0000313" key="6">
    <source>
        <dbReference type="EMBL" id="KAK2082717.1"/>
    </source>
</evidence>
<dbReference type="PANTHER" id="PTHR24232">
    <property type="entry name" value="G-PROTEIN COUPLED RECEPTOR"/>
    <property type="match status" value="1"/>
</dbReference>
<evidence type="ECO:0000256" key="4">
    <source>
        <dbReference type="ARBA" id="ARBA00023180"/>
    </source>
</evidence>
<organism evidence="6 7">
    <name type="scientific">Saguinus oedipus</name>
    <name type="common">Cotton-top tamarin</name>
    <name type="synonym">Oedipomidas oedipus</name>
    <dbReference type="NCBI Taxonomy" id="9490"/>
    <lineage>
        <taxon>Eukaryota</taxon>
        <taxon>Metazoa</taxon>
        <taxon>Chordata</taxon>
        <taxon>Craniata</taxon>
        <taxon>Vertebrata</taxon>
        <taxon>Euteleostomi</taxon>
        <taxon>Mammalia</taxon>
        <taxon>Eutheria</taxon>
        <taxon>Euarchontoglires</taxon>
        <taxon>Primates</taxon>
        <taxon>Haplorrhini</taxon>
        <taxon>Platyrrhini</taxon>
        <taxon>Cebidae</taxon>
        <taxon>Callitrichinae</taxon>
        <taxon>Saguinus</taxon>
    </lineage>
</organism>
<comment type="subcellular location">
    <subcellularLocation>
        <location evidence="1">Membrane</location>
        <topology evidence="1">Multi-pass membrane protein</topology>
    </subcellularLocation>
</comment>
<accession>A0ABQ9TER1</accession>
<dbReference type="Gene3D" id="1.20.1070.10">
    <property type="entry name" value="Rhodopsin 7-helix transmembrane proteins"/>
    <property type="match status" value="1"/>
</dbReference>
<evidence type="ECO:0000313" key="7">
    <source>
        <dbReference type="Proteomes" id="UP001266305"/>
    </source>
</evidence>
<dbReference type="EMBL" id="JASSZA010000023">
    <property type="protein sequence ID" value="KAK2082717.1"/>
    <property type="molecule type" value="Genomic_DNA"/>
</dbReference>
<evidence type="ECO:0000256" key="5">
    <source>
        <dbReference type="ARBA" id="ARBA00023224"/>
    </source>
</evidence>
<sequence>MVGLAAVALLTFVTCFAPNNFVLLAHIVGALFYDRSYYDVYKLTLCLSCLNNCLDRFVYYFASREFQLRLLEYLGARGPPGRSPREPLLRQDYVYAL</sequence>
<keyword evidence="5" id="KW-0807">Transducer</keyword>
<keyword evidence="7" id="KW-1185">Reference proteome</keyword>
<keyword evidence="2" id="KW-0297">G-protein coupled receptor</keyword>
<proteinExistence type="predicted"/>
<keyword evidence="4" id="KW-0325">Glycoprotein</keyword>
<protein>
    <submittedName>
        <fullName evidence="6">P2Y purinoceptor 8</fullName>
    </submittedName>
</protein>
<dbReference type="Proteomes" id="UP001266305">
    <property type="component" value="Unassembled WGS sequence"/>
</dbReference>
<evidence type="ECO:0000256" key="1">
    <source>
        <dbReference type="ARBA" id="ARBA00004141"/>
    </source>
</evidence>
<comment type="caution">
    <text evidence="6">The sequence shown here is derived from an EMBL/GenBank/DDBJ whole genome shotgun (WGS) entry which is preliminary data.</text>
</comment>
<reference evidence="6 7" key="1">
    <citation type="submission" date="2023-05" db="EMBL/GenBank/DDBJ databases">
        <title>B98-5 Cell Line De Novo Hybrid Assembly: An Optical Mapping Approach.</title>
        <authorList>
            <person name="Kananen K."/>
            <person name="Auerbach J.A."/>
            <person name="Kautto E."/>
            <person name="Blachly J.S."/>
        </authorList>
    </citation>
    <scope>NUCLEOTIDE SEQUENCE [LARGE SCALE GENOMIC DNA]</scope>
    <source>
        <strain evidence="6">B95-8</strain>
        <tissue evidence="6">Cell line</tissue>
    </source>
</reference>